<name>A0ABZ2PKH7_9NOCA</name>
<dbReference type="Gene3D" id="3.40.50.1820">
    <property type="entry name" value="alpha/beta hydrolase"/>
    <property type="match status" value="1"/>
</dbReference>
<proteinExistence type="predicted"/>
<dbReference type="EMBL" id="CP147846">
    <property type="protein sequence ID" value="WXG68765.1"/>
    <property type="molecule type" value="Genomic_DNA"/>
</dbReference>
<dbReference type="RefSeq" id="WP_338889171.1">
    <property type="nucleotide sequence ID" value="NZ_CP147846.1"/>
</dbReference>
<accession>A0ABZ2PKH7</accession>
<gene>
    <name evidence="1" type="ORF">WDS16_26885</name>
</gene>
<sequence length="149" mass="16135">MSEQDGRKMFETLVTESGRAYWEMGLPWLDRSRAARVHFDRITTPVLAISGNRDRIVAPRVARVTASKYSRGTFVSIPGADHMVFDGDALPATTVEIDKWLTDSSGADSPLAPVADSSPFVSALFVTRTDRKLSVVCTGSEVPDGSTGD</sequence>
<reference evidence="1 2" key="1">
    <citation type="submission" date="2024-03" db="EMBL/GenBank/DDBJ databases">
        <title>Natural products discovery in diverse microorganisms through a two-stage MS feature dereplication strategy.</title>
        <authorList>
            <person name="Zhang R."/>
        </authorList>
    </citation>
    <scope>NUCLEOTIDE SEQUENCE [LARGE SCALE GENOMIC DNA]</scope>
    <source>
        <strain evidence="1 2">18930</strain>
    </source>
</reference>
<dbReference type="Proteomes" id="UP001432000">
    <property type="component" value="Chromosome"/>
</dbReference>
<organism evidence="1 2">
    <name type="scientific">Rhodococcus sovatensis</name>
    <dbReference type="NCBI Taxonomy" id="1805840"/>
    <lineage>
        <taxon>Bacteria</taxon>
        <taxon>Bacillati</taxon>
        <taxon>Actinomycetota</taxon>
        <taxon>Actinomycetes</taxon>
        <taxon>Mycobacteriales</taxon>
        <taxon>Nocardiaceae</taxon>
        <taxon>Rhodococcus</taxon>
    </lineage>
</organism>
<keyword evidence="2" id="KW-1185">Reference proteome</keyword>
<evidence type="ECO:0000313" key="2">
    <source>
        <dbReference type="Proteomes" id="UP001432000"/>
    </source>
</evidence>
<protein>
    <recommendedName>
        <fullName evidence="3">TAP-like protein</fullName>
    </recommendedName>
</protein>
<evidence type="ECO:0000313" key="1">
    <source>
        <dbReference type="EMBL" id="WXG68765.1"/>
    </source>
</evidence>
<evidence type="ECO:0008006" key="3">
    <source>
        <dbReference type="Google" id="ProtNLM"/>
    </source>
</evidence>
<dbReference type="InterPro" id="IPR029058">
    <property type="entry name" value="AB_hydrolase_fold"/>
</dbReference>
<dbReference type="SUPFAM" id="SSF53474">
    <property type="entry name" value="alpha/beta-Hydrolases"/>
    <property type="match status" value="1"/>
</dbReference>